<keyword evidence="3" id="KW-1185">Reference proteome</keyword>
<dbReference type="EMBL" id="JAVHJS010000026">
    <property type="protein sequence ID" value="KAK2814884.1"/>
    <property type="molecule type" value="Genomic_DNA"/>
</dbReference>
<evidence type="ECO:0000313" key="3">
    <source>
        <dbReference type="Proteomes" id="UP001187315"/>
    </source>
</evidence>
<proteinExistence type="predicted"/>
<name>A0AA88IKQ0_TACVA</name>
<protein>
    <submittedName>
        <fullName evidence="2">Uncharacterized protein</fullName>
    </submittedName>
</protein>
<evidence type="ECO:0000256" key="1">
    <source>
        <dbReference type="SAM" id="MobiDB-lite"/>
    </source>
</evidence>
<accession>A0AA88IKQ0</accession>
<gene>
    <name evidence="2" type="ORF">Q7C36_023150</name>
</gene>
<organism evidence="2 3">
    <name type="scientific">Tachysurus vachellii</name>
    <name type="common">Darkbarbel catfish</name>
    <name type="synonym">Pelteobagrus vachellii</name>
    <dbReference type="NCBI Taxonomy" id="175792"/>
    <lineage>
        <taxon>Eukaryota</taxon>
        <taxon>Metazoa</taxon>
        <taxon>Chordata</taxon>
        <taxon>Craniata</taxon>
        <taxon>Vertebrata</taxon>
        <taxon>Euteleostomi</taxon>
        <taxon>Actinopterygii</taxon>
        <taxon>Neopterygii</taxon>
        <taxon>Teleostei</taxon>
        <taxon>Ostariophysi</taxon>
        <taxon>Siluriformes</taxon>
        <taxon>Bagridae</taxon>
        <taxon>Tachysurus</taxon>
    </lineage>
</organism>
<reference evidence="2" key="1">
    <citation type="submission" date="2023-08" db="EMBL/GenBank/DDBJ databases">
        <title>Pelteobagrus vachellii genome.</title>
        <authorList>
            <person name="Liu H."/>
        </authorList>
    </citation>
    <scope>NUCLEOTIDE SEQUENCE</scope>
    <source>
        <strain evidence="2">PRFRI_2022a</strain>
        <tissue evidence="2">Muscle</tissue>
    </source>
</reference>
<dbReference type="AlphaFoldDB" id="A0AA88IKQ0"/>
<evidence type="ECO:0000313" key="2">
    <source>
        <dbReference type="EMBL" id="KAK2814884.1"/>
    </source>
</evidence>
<sequence length="76" mass="8633">MTNKLPGIKGRNLSNQSAALLIRGVAKPEEPKRIETRRDPNGCSGCDRNPQYRPLSGQEFTAWKKRTIRPMERTIP</sequence>
<comment type="caution">
    <text evidence="2">The sequence shown here is derived from an EMBL/GenBank/DDBJ whole genome shotgun (WGS) entry which is preliminary data.</text>
</comment>
<dbReference type="Proteomes" id="UP001187315">
    <property type="component" value="Unassembled WGS sequence"/>
</dbReference>
<feature type="region of interest" description="Disordered" evidence="1">
    <location>
        <begin position="32"/>
        <end position="60"/>
    </location>
</feature>